<evidence type="ECO:0000256" key="1">
    <source>
        <dbReference type="SAM" id="MobiDB-lite"/>
    </source>
</evidence>
<feature type="transmembrane region" description="Helical" evidence="2">
    <location>
        <begin position="134"/>
        <end position="153"/>
    </location>
</feature>
<dbReference type="EMBL" id="KZ293542">
    <property type="protein sequence ID" value="PBK58455.1"/>
    <property type="molecule type" value="Genomic_DNA"/>
</dbReference>
<dbReference type="AlphaFoldDB" id="A0A2H3AHP4"/>
<evidence type="ECO:0000313" key="4">
    <source>
        <dbReference type="Proteomes" id="UP000218334"/>
    </source>
</evidence>
<sequence>MSTIGDEEMAAGIFPSVEIFSHHIAAYLFGYEQRIQGTWKNHAKWEYTGCTAEEQTSEKHLYIYIRDLCSAVPEWKSRFGDHSGFLIILFQTDTPSLGMTFGAIYIGATIATVLFGITNLQVVIYYMKYPADWWVYRCSVTILWILDALHVALSTHALYFYLIELFGDYLKIYQMIWSFKVYCPQILCPSNSRRLKSCQLQILINMVIIVGVQAWTTFPSAPAMVLNVAGALASTSGGSCLRQLFDIQFPVDPYDQGKLLLSLGELFTWFYIWYYPRPDARNCHIRISYERMFATYSHHGAHALVQSQELLYPRLNWRKRHQIPTTSRGDSVLEVMAFAPRDSRSDTEESESSTATQNVRSTDAKEDLAFNV</sequence>
<gene>
    <name evidence="3" type="ORF">ARMSODRAFT_983839</name>
</gene>
<dbReference type="Proteomes" id="UP000218334">
    <property type="component" value="Unassembled WGS sequence"/>
</dbReference>
<evidence type="ECO:0000313" key="3">
    <source>
        <dbReference type="EMBL" id="PBK58455.1"/>
    </source>
</evidence>
<keyword evidence="2" id="KW-1133">Transmembrane helix</keyword>
<feature type="region of interest" description="Disordered" evidence="1">
    <location>
        <begin position="341"/>
        <end position="372"/>
    </location>
</feature>
<dbReference type="PANTHER" id="PTHR40465:SF1">
    <property type="entry name" value="DUF6534 DOMAIN-CONTAINING PROTEIN"/>
    <property type="match status" value="1"/>
</dbReference>
<keyword evidence="4" id="KW-1185">Reference proteome</keyword>
<keyword evidence="2" id="KW-0812">Transmembrane</keyword>
<organism evidence="3 4">
    <name type="scientific">Armillaria solidipes</name>
    <dbReference type="NCBI Taxonomy" id="1076256"/>
    <lineage>
        <taxon>Eukaryota</taxon>
        <taxon>Fungi</taxon>
        <taxon>Dikarya</taxon>
        <taxon>Basidiomycota</taxon>
        <taxon>Agaricomycotina</taxon>
        <taxon>Agaricomycetes</taxon>
        <taxon>Agaricomycetidae</taxon>
        <taxon>Agaricales</taxon>
        <taxon>Marasmiineae</taxon>
        <taxon>Physalacriaceae</taxon>
        <taxon>Armillaria</taxon>
    </lineage>
</organism>
<feature type="transmembrane region" description="Helical" evidence="2">
    <location>
        <begin position="103"/>
        <end position="127"/>
    </location>
</feature>
<keyword evidence="2" id="KW-0472">Membrane</keyword>
<proteinExistence type="predicted"/>
<feature type="compositionally biased region" description="Basic and acidic residues" evidence="1">
    <location>
        <begin position="362"/>
        <end position="372"/>
    </location>
</feature>
<dbReference type="PANTHER" id="PTHR40465">
    <property type="entry name" value="CHROMOSOME 1, WHOLE GENOME SHOTGUN SEQUENCE"/>
    <property type="match status" value="1"/>
</dbReference>
<feature type="transmembrane region" description="Helical" evidence="2">
    <location>
        <begin position="200"/>
        <end position="218"/>
    </location>
</feature>
<evidence type="ECO:0000256" key="2">
    <source>
        <dbReference type="SAM" id="Phobius"/>
    </source>
</evidence>
<feature type="transmembrane region" description="Helical" evidence="2">
    <location>
        <begin position="257"/>
        <end position="275"/>
    </location>
</feature>
<protein>
    <submittedName>
        <fullName evidence="3">Uncharacterized protein</fullName>
    </submittedName>
</protein>
<reference evidence="4" key="1">
    <citation type="journal article" date="2017" name="Nat. Ecol. Evol.">
        <title>Genome expansion and lineage-specific genetic innovations in the forest pathogenic fungi Armillaria.</title>
        <authorList>
            <person name="Sipos G."/>
            <person name="Prasanna A.N."/>
            <person name="Walter M.C."/>
            <person name="O'Connor E."/>
            <person name="Balint B."/>
            <person name="Krizsan K."/>
            <person name="Kiss B."/>
            <person name="Hess J."/>
            <person name="Varga T."/>
            <person name="Slot J."/>
            <person name="Riley R."/>
            <person name="Boka B."/>
            <person name="Rigling D."/>
            <person name="Barry K."/>
            <person name="Lee J."/>
            <person name="Mihaltcheva S."/>
            <person name="LaButti K."/>
            <person name="Lipzen A."/>
            <person name="Waldron R."/>
            <person name="Moloney N.M."/>
            <person name="Sperisen C."/>
            <person name="Kredics L."/>
            <person name="Vagvoelgyi C."/>
            <person name="Patrignani A."/>
            <person name="Fitzpatrick D."/>
            <person name="Nagy I."/>
            <person name="Doyle S."/>
            <person name="Anderson J.B."/>
            <person name="Grigoriev I.V."/>
            <person name="Gueldener U."/>
            <person name="Muensterkoetter M."/>
            <person name="Nagy L.G."/>
        </authorList>
    </citation>
    <scope>NUCLEOTIDE SEQUENCE [LARGE SCALE GENOMIC DNA]</scope>
    <source>
        <strain evidence="4">28-4</strain>
    </source>
</reference>
<accession>A0A2H3AHP4</accession>
<name>A0A2H3AHP4_9AGAR</name>